<protein>
    <submittedName>
        <fullName evidence="2">Alpha/beta fold hydrolase</fullName>
    </submittedName>
</protein>
<dbReference type="PANTHER" id="PTHR43798:SF5">
    <property type="entry name" value="MONOACYLGLYCEROL LIPASE ABHD6"/>
    <property type="match status" value="1"/>
</dbReference>
<evidence type="ECO:0000313" key="3">
    <source>
        <dbReference type="Proteomes" id="UP001059836"/>
    </source>
</evidence>
<keyword evidence="3" id="KW-1185">Reference proteome</keyword>
<organism evidence="2 3">
    <name type="scientific">Gordonia pseudamarae</name>
    <dbReference type="NCBI Taxonomy" id="2831662"/>
    <lineage>
        <taxon>Bacteria</taxon>
        <taxon>Bacillati</taxon>
        <taxon>Actinomycetota</taxon>
        <taxon>Actinomycetes</taxon>
        <taxon>Mycobacteriales</taxon>
        <taxon>Gordoniaceae</taxon>
        <taxon>Gordonia</taxon>
    </lineage>
</organism>
<reference evidence="2" key="1">
    <citation type="journal article" date="2021" name="Nat. Microbiol.">
        <title>Cocultivation of an ultrasmall environmental parasitic bacterium with lytic ability against bacteria associated with wastewater foams.</title>
        <authorList>
            <person name="Batinovic S."/>
            <person name="Rose J.J.A."/>
            <person name="Ratcliffe J."/>
            <person name="Seviour R.J."/>
            <person name="Petrovski S."/>
        </authorList>
    </citation>
    <scope>NUCLEOTIDE SEQUENCE</scope>
    <source>
        <strain evidence="2">CON9</strain>
    </source>
</reference>
<accession>A0ABX6IME4</accession>
<dbReference type="InterPro" id="IPR029058">
    <property type="entry name" value="AB_hydrolase_fold"/>
</dbReference>
<dbReference type="SUPFAM" id="SSF53474">
    <property type="entry name" value="alpha/beta-Hydrolases"/>
    <property type="match status" value="1"/>
</dbReference>
<keyword evidence="2" id="KW-0378">Hydrolase</keyword>
<gene>
    <name evidence="2" type="ORF">GII31_20740</name>
</gene>
<dbReference type="GO" id="GO:0016787">
    <property type="term" value="F:hydrolase activity"/>
    <property type="evidence" value="ECO:0007669"/>
    <property type="project" value="UniProtKB-KW"/>
</dbReference>
<dbReference type="InterPro" id="IPR050266">
    <property type="entry name" value="AB_hydrolase_sf"/>
</dbReference>
<evidence type="ECO:0000259" key="1">
    <source>
        <dbReference type="Pfam" id="PF12697"/>
    </source>
</evidence>
<dbReference type="InterPro" id="IPR000073">
    <property type="entry name" value="AB_hydrolase_1"/>
</dbReference>
<name>A0ABX6IME4_9ACTN</name>
<dbReference type="RefSeq" id="WP_213245230.1">
    <property type="nucleotide sequence ID" value="NZ_CP045806.1"/>
</dbReference>
<sequence>MSSTAEPAWFTRAIAHTPEHGSTTVDGCDIHYRAWGTVGSPGILLVHGGGANSAWWDHVAPFGAGTHRIVALDMSGHGDSGRRDSYRTQTWAKEAMAAARAGGIEGKPFVVGHSMGGWVTSQIAVDFGDELAGIIIVDSPLNDVPPEVGSMAKRAQSEQKRNGPRKSTLEEIVARFRPQPAQDVVLPYVGRNIAEQSVREVDGTWVWKFDRGIFSPNEHGFKLRDRLPEMKVRTAYVRCEHGLIPDDMAADINELLDHRVPMVELPDSGHHPMLDRPLTLIAAIRATIGAWEVYDRIEATGRAGM</sequence>
<dbReference type="PRINTS" id="PR00111">
    <property type="entry name" value="ABHYDROLASE"/>
</dbReference>
<dbReference type="PANTHER" id="PTHR43798">
    <property type="entry name" value="MONOACYLGLYCEROL LIPASE"/>
    <property type="match status" value="1"/>
</dbReference>
<dbReference type="Pfam" id="PF12697">
    <property type="entry name" value="Abhydrolase_6"/>
    <property type="match status" value="1"/>
</dbReference>
<dbReference type="Gene3D" id="3.40.50.1820">
    <property type="entry name" value="alpha/beta hydrolase"/>
    <property type="match status" value="1"/>
</dbReference>
<dbReference type="Proteomes" id="UP001059836">
    <property type="component" value="Chromosome"/>
</dbReference>
<dbReference type="EMBL" id="CP045809">
    <property type="protein sequence ID" value="QHN36960.1"/>
    <property type="molecule type" value="Genomic_DNA"/>
</dbReference>
<feature type="domain" description="AB hydrolase-1" evidence="1">
    <location>
        <begin position="43"/>
        <end position="283"/>
    </location>
</feature>
<evidence type="ECO:0000313" key="2">
    <source>
        <dbReference type="EMBL" id="QHN36960.1"/>
    </source>
</evidence>
<proteinExistence type="predicted"/>